<organism evidence="11 12">
    <name type="scientific">Lentisphaera araneosa HTCC2155</name>
    <dbReference type="NCBI Taxonomy" id="313628"/>
    <lineage>
        <taxon>Bacteria</taxon>
        <taxon>Pseudomonadati</taxon>
        <taxon>Lentisphaerota</taxon>
        <taxon>Lentisphaeria</taxon>
        <taxon>Lentisphaerales</taxon>
        <taxon>Lentisphaeraceae</taxon>
        <taxon>Lentisphaera</taxon>
    </lineage>
</organism>
<dbReference type="EMBL" id="ABCK01000028">
    <property type="protein sequence ID" value="EDM25534.1"/>
    <property type="molecule type" value="Genomic_DNA"/>
</dbReference>
<keyword evidence="4" id="KW-0548">Nucleotidyltransferase</keyword>
<reference evidence="11 12" key="1">
    <citation type="journal article" date="2010" name="J. Bacteriol.">
        <title>Genome sequence of Lentisphaera araneosa HTCC2155T, the type species of the order Lentisphaerales in the phylum Lentisphaerae.</title>
        <authorList>
            <person name="Thrash J.C."/>
            <person name="Cho J.C."/>
            <person name="Vergin K.L."/>
            <person name="Morris R.M."/>
            <person name="Giovannoni S.J."/>
        </authorList>
    </citation>
    <scope>NUCLEOTIDE SEQUENCE [LARGE SCALE GENOMIC DNA]</scope>
    <source>
        <strain evidence="11 12">HTCC2155</strain>
    </source>
</reference>
<dbReference type="GO" id="GO:0003677">
    <property type="term" value="F:DNA binding"/>
    <property type="evidence" value="ECO:0007669"/>
    <property type="project" value="UniProtKB-KW"/>
</dbReference>
<dbReference type="PRINTS" id="PR00045">
    <property type="entry name" value="SIGMA54FCT"/>
</dbReference>
<keyword evidence="3" id="KW-0808">Transferase</keyword>
<evidence type="ECO:0000313" key="11">
    <source>
        <dbReference type="EMBL" id="EDM25534.1"/>
    </source>
</evidence>
<gene>
    <name evidence="11" type="ORF">LNTAR_23734</name>
</gene>
<dbReference type="PANTHER" id="PTHR32248:SF4">
    <property type="entry name" value="RNA POLYMERASE SIGMA-54 FACTOR"/>
    <property type="match status" value="1"/>
</dbReference>
<comment type="caution">
    <text evidence="11">The sequence shown here is derived from an EMBL/GenBank/DDBJ whole genome shotgun (WGS) entry which is preliminary data.</text>
</comment>
<evidence type="ECO:0000256" key="4">
    <source>
        <dbReference type="ARBA" id="ARBA00022695"/>
    </source>
</evidence>
<dbReference type="InterPro" id="IPR007634">
    <property type="entry name" value="RNA_pol_sigma_54_DNA-bd"/>
</dbReference>
<evidence type="ECO:0000313" key="12">
    <source>
        <dbReference type="Proteomes" id="UP000004947"/>
    </source>
</evidence>
<keyword evidence="5" id="KW-0805">Transcription regulation</keyword>
<sequence>MEHAFFQSQTMRQEQTLAPHQLLSLEILSLPVMELQQKINEELALNPTLELDKALGENLAGDPLSESTEMTSEAMNAVDKDESLIGMVQLESYYGDSAFNPDQDKKRQHYFDSLSCEQDLSSFLLSQIHQGEISDEDIEIANVIIALLNDRGYLNASIEEVAFNAMCPLKDASRVLELLQTFDPPGIAARDLRECLLIQLKNEKGSLIYRLVDKHLEKLEKNKIKEIARSLKISPIEVQDLIEYLQRLNPAPGLAYSNKRPDFISPDIIFELKDDEIEVTSSKDFVPRLRLSENFMNMLEDPKVEAETKTYLREKLAESRSLLASLDLRESTLLRISRLVARDQKSFFTGKSSSLQPVTMREISGELELHETTISRAVAGKYLDSPKGIFPLRDFFNHAVKVNEGEEMTAEGIQEIIREIINDEDPEKPISDGKILTQLEEMGINIARRTVAKYREAAGFSAASKRKMIF</sequence>
<feature type="domain" description="RNA polymerase sigma factor 54 DNA-binding" evidence="9">
    <location>
        <begin position="310"/>
        <end position="467"/>
    </location>
</feature>
<keyword evidence="7" id="KW-0238">DNA-binding</keyword>
<evidence type="ECO:0008006" key="13">
    <source>
        <dbReference type="Google" id="ProtNLM"/>
    </source>
</evidence>
<dbReference type="Pfam" id="PF00309">
    <property type="entry name" value="Sigma54_AID"/>
    <property type="match status" value="1"/>
</dbReference>
<dbReference type="eggNOG" id="COG1508">
    <property type="taxonomic scope" value="Bacteria"/>
</dbReference>
<dbReference type="AlphaFoldDB" id="A6DS74"/>
<dbReference type="PROSITE" id="PS50044">
    <property type="entry name" value="SIGMA54_3"/>
    <property type="match status" value="1"/>
</dbReference>
<dbReference type="Pfam" id="PF04963">
    <property type="entry name" value="Sigma54_CBD"/>
    <property type="match status" value="1"/>
</dbReference>
<keyword evidence="8" id="KW-0804">Transcription</keyword>
<evidence type="ECO:0000256" key="1">
    <source>
        <dbReference type="ARBA" id="ARBA00008798"/>
    </source>
</evidence>
<dbReference type="Gene3D" id="1.10.10.1330">
    <property type="entry name" value="RNA polymerase sigma-54 factor, core-binding domain"/>
    <property type="match status" value="1"/>
</dbReference>
<evidence type="ECO:0000256" key="7">
    <source>
        <dbReference type="ARBA" id="ARBA00023125"/>
    </source>
</evidence>
<evidence type="ECO:0000259" key="9">
    <source>
        <dbReference type="Pfam" id="PF04552"/>
    </source>
</evidence>
<dbReference type="Gene3D" id="1.10.10.60">
    <property type="entry name" value="Homeodomain-like"/>
    <property type="match status" value="1"/>
</dbReference>
<dbReference type="GO" id="GO:0001216">
    <property type="term" value="F:DNA-binding transcription activator activity"/>
    <property type="evidence" value="ECO:0007669"/>
    <property type="project" value="InterPro"/>
</dbReference>
<dbReference type="Pfam" id="PF04552">
    <property type="entry name" value="Sigma54_DBD"/>
    <property type="match status" value="1"/>
</dbReference>
<dbReference type="RefSeq" id="WP_007280689.1">
    <property type="nucleotide sequence ID" value="NZ_ABCK01000028.1"/>
</dbReference>
<evidence type="ECO:0000256" key="3">
    <source>
        <dbReference type="ARBA" id="ARBA00022679"/>
    </source>
</evidence>
<evidence type="ECO:0000256" key="5">
    <source>
        <dbReference type="ARBA" id="ARBA00023015"/>
    </source>
</evidence>
<dbReference type="GO" id="GO:0016987">
    <property type="term" value="F:sigma factor activity"/>
    <property type="evidence" value="ECO:0007669"/>
    <property type="project" value="UniProtKB-KW"/>
</dbReference>
<evidence type="ECO:0000256" key="6">
    <source>
        <dbReference type="ARBA" id="ARBA00023082"/>
    </source>
</evidence>
<dbReference type="InterPro" id="IPR007046">
    <property type="entry name" value="RNA_pol_sigma_54_core-bd"/>
</dbReference>
<evidence type="ECO:0000259" key="10">
    <source>
        <dbReference type="Pfam" id="PF04963"/>
    </source>
</evidence>
<dbReference type="PANTHER" id="PTHR32248">
    <property type="entry name" value="RNA POLYMERASE SIGMA-54 FACTOR"/>
    <property type="match status" value="1"/>
</dbReference>
<dbReference type="InterPro" id="IPR038709">
    <property type="entry name" value="RpoN_core-bd_sf"/>
</dbReference>
<evidence type="ECO:0000256" key="8">
    <source>
        <dbReference type="ARBA" id="ARBA00023163"/>
    </source>
</evidence>
<feature type="domain" description="RNA polymerase sigma factor 54 core-binding" evidence="10">
    <location>
        <begin position="113"/>
        <end position="294"/>
    </location>
</feature>
<accession>A6DS74</accession>
<keyword evidence="6" id="KW-0731">Sigma factor</keyword>
<keyword evidence="12" id="KW-1185">Reference proteome</keyword>
<proteinExistence type="inferred from homology"/>
<name>A6DS74_9BACT</name>
<evidence type="ECO:0000256" key="2">
    <source>
        <dbReference type="ARBA" id="ARBA00022478"/>
    </source>
</evidence>
<dbReference type="OrthoDB" id="9814402at2"/>
<dbReference type="STRING" id="313628.LNTAR_23734"/>
<comment type="similarity">
    <text evidence="1">Belongs to the sigma-54 factor family.</text>
</comment>
<dbReference type="PIRSF" id="PIRSF000774">
    <property type="entry name" value="RpoN"/>
    <property type="match status" value="1"/>
</dbReference>
<dbReference type="InterPro" id="IPR000394">
    <property type="entry name" value="RNA_pol_sigma_54"/>
</dbReference>
<keyword evidence="2" id="KW-0240">DNA-directed RNA polymerase</keyword>
<dbReference type="PROSITE" id="PS00718">
    <property type="entry name" value="SIGMA54_2"/>
    <property type="match status" value="1"/>
</dbReference>
<protein>
    <recommendedName>
        <fullName evidence="13">RNA polymerase sigma-54 factor</fullName>
    </recommendedName>
</protein>
<dbReference type="GO" id="GO:0016779">
    <property type="term" value="F:nucleotidyltransferase activity"/>
    <property type="evidence" value="ECO:0007669"/>
    <property type="project" value="UniProtKB-KW"/>
</dbReference>
<dbReference type="NCBIfam" id="TIGR02395">
    <property type="entry name" value="rpoN_sigma"/>
    <property type="match status" value="1"/>
</dbReference>
<dbReference type="GO" id="GO:0000428">
    <property type="term" value="C:DNA-directed RNA polymerase complex"/>
    <property type="evidence" value="ECO:0007669"/>
    <property type="project" value="UniProtKB-KW"/>
</dbReference>
<dbReference type="GO" id="GO:0006352">
    <property type="term" value="P:DNA-templated transcription initiation"/>
    <property type="evidence" value="ECO:0007669"/>
    <property type="project" value="InterPro"/>
</dbReference>
<dbReference type="Proteomes" id="UP000004947">
    <property type="component" value="Unassembled WGS sequence"/>
</dbReference>